<dbReference type="Pfam" id="PF07727">
    <property type="entry name" value="RVT_2"/>
    <property type="match status" value="1"/>
</dbReference>
<evidence type="ECO:0000313" key="3">
    <source>
        <dbReference type="EMBL" id="TID30047.1"/>
    </source>
</evidence>
<evidence type="ECO:0000259" key="2">
    <source>
        <dbReference type="Pfam" id="PF07727"/>
    </source>
</evidence>
<dbReference type="AlphaFoldDB" id="A0A4T0X501"/>
<feature type="domain" description="Reverse transcriptase Ty1/copia-type" evidence="2">
    <location>
        <begin position="613"/>
        <end position="720"/>
    </location>
</feature>
<dbReference type="EMBL" id="SELW01000215">
    <property type="protein sequence ID" value="TID30047.1"/>
    <property type="molecule type" value="Genomic_DNA"/>
</dbReference>
<sequence>MSEGLLCTIENGVVTFQRDASYAEKAECIAIMKANPVSVKSTRKVDWLKFKQHFVTLCQSNFLNADLDEIMNAKSVSSGFSPVIFGNIVATFIRQYFDNSIIWSVSTSLKGYDLYIALEEEFSKMDILEQVQLLIKAGKVINSFKPSIEKIEENTNLVKLIDYYIPPSHYQLVWFLSLLPKVDVIDFLKEIGLWNSKDPKDTGNFDADILLQMYKKFKLKNAENEKIELVQDSLDELTIFENPGKDVELNDNLSTDFTQDTKVKIFANQTNTYNVSQKTSSNNEIILSLLETQNKNHEESLIHMMDTTEQLVSLQYNQNIQVLDAINNRMFDELAKIRQELVNSLRLPSAPSEIPAKNVSMDPLEHTHNITTTLLSHEHQQEQENIQRLVENTETQTLEFDIFSESDEEENDETTPQTRLFDTTNSSSSTAMEDHQRMIEMASKNVPTSFSKLLTHPNDDEYITLVKKQKKVLRKGRSLHAESTNLDGDSHEIKNASSEVLKDHTLMVDSTSMNSQVPITSKVLAKTFELNGTTQDAAFEVEKYDVDNKAKYPIPENMIEAMKTPQAEEWSNALNDEIKSIRVNKVCREIKKSKVPPEALIVKSRLELSVEQQKDSQMKGYDRFKVKLVAKGFSQEVRKKYLDIYSPVMKYDALRLILSIAGMFKWNIKQLDAKDAFLNGNLNVPVYLEIPPGVTGSKNNFWELNKSLYSLKQSPRVWSKK</sequence>
<evidence type="ECO:0000256" key="1">
    <source>
        <dbReference type="SAM" id="MobiDB-lite"/>
    </source>
</evidence>
<feature type="compositionally biased region" description="Polar residues" evidence="1">
    <location>
        <begin position="414"/>
        <end position="431"/>
    </location>
</feature>
<comment type="caution">
    <text evidence="3">The sequence shown here is derived from an EMBL/GenBank/DDBJ whole genome shotgun (WGS) entry which is preliminary data.</text>
</comment>
<dbReference type="OrthoDB" id="4092852at2759"/>
<dbReference type="STRING" id="52247.A0A4T0X501"/>
<accession>A0A4T0X501</accession>
<proteinExistence type="predicted"/>
<reference evidence="3 4" key="1">
    <citation type="journal article" date="2019" name="Front. Genet.">
        <title>Whole-Genome Sequencing of the Opportunistic Yeast Pathogen Candida inconspicua Uncovers Its Hybrid Origin.</title>
        <authorList>
            <person name="Mixao V."/>
            <person name="Hansen A.P."/>
            <person name="Saus E."/>
            <person name="Boekhout T."/>
            <person name="Lass-Florl C."/>
            <person name="Gabaldon T."/>
        </authorList>
    </citation>
    <scope>NUCLEOTIDE SEQUENCE [LARGE SCALE GENOMIC DNA]</scope>
    <source>
        <strain evidence="3 4">CBS 180</strain>
    </source>
</reference>
<gene>
    <name evidence="3" type="ORF">CANINC_001369</name>
</gene>
<feature type="region of interest" description="Disordered" evidence="1">
    <location>
        <begin position="404"/>
        <end position="431"/>
    </location>
</feature>
<evidence type="ECO:0000313" key="4">
    <source>
        <dbReference type="Proteomes" id="UP000307173"/>
    </source>
</evidence>
<protein>
    <recommendedName>
        <fullName evidence="2">Reverse transcriptase Ty1/copia-type domain-containing protein</fullName>
    </recommendedName>
</protein>
<feature type="compositionally biased region" description="Acidic residues" evidence="1">
    <location>
        <begin position="404"/>
        <end position="413"/>
    </location>
</feature>
<dbReference type="Proteomes" id="UP000307173">
    <property type="component" value="Unassembled WGS sequence"/>
</dbReference>
<organism evidence="3 4">
    <name type="scientific">Pichia inconspicua</name>
    <dbReference type="NCBI Taxonomy" id="52247"/>
    <lineage>
        <taxon>Eukaryota</taxon>
        <taxon>Fungi</taxon>
        <taxon>Dikarya</taxon>
        <taxon>Ascomycota</taxon>
        <taxon>Saccharomycotina</taxon>
        <taxon>Pichiomycetes</taxon>
        <taxon>Pichiales</taxon>
        <taxon>Pichiaceae</taxon>
        <taxon>Pichia</taxon>
    </lineage>
</organism>
<keyword evidence="4" id="KW-1185">Reference proteome</keyword>
<name>A0A4T0X501_9ASCO</name>
<dbReference type="InterPro" id="IPR013103">
    <property type="entry name" value="RVT_2"/>
</dbReference>